<evidence type="ECO:0000313" key="2">
    <source>
        <dbReference type="EMBL" id="KKK52029.1"/>
    </source>
</evidence>
<dbReference type="InterPro" id="IPR014710">
    <property type="entry name" value="RmlC-like_jellyroll"/>
</dbReference>
<sequence>MVQYRIDFDSIPWETPAAGVRFKAYEQNGRRLRLVEFARDFVEPDWCPNGHIGLILEGQMEIDFNGQIIAFGPGDGVFIPPGEEHKHKGRVLTEKVKAILVEDV</sequence>
<dbReference type="AlphaFoldDB" id="A0A0F8YD17"/>
<organism evidence="2">
    <name type="scientific">marine sediment metagenome</name>
    <dbReference type="NCBI Taxonomy" id="412755"/>
    <lineage>
        <taxon>unclassified sequences</taxon>
        <taxon>metagenomes</taxon>
        <taxon>ecological metagenomes</taxon>
    </lineage>
</organism>
<comment type="caution">
    <text evidence="2">The sequence shown here is derived from an EMBL/GenBank/DDBJ whole genome shotgun (WGS) entry which is preliminary data.</text>
</comment>
<dbReference type="Pfam" id="PF07883">
    <property type="entry name" value="Cupin_2"/>
    <property type="match status" value="1"/>
</dbReference>
<protein>
    <recommendedName>
        <fullName evidence="1">Cupin type-2 domain-containing protein</fullName>
    </recommendedName>
</protein>
<name>A0A0F8YD17_9ZZZZ</name>
<dbReference type="Gene3D" id="2.60.120.10">
    <property type="entry name" value="Jelly Rolls"/>
    <property type="match status" value="1"/>
</dbReference>
<gene>
    <name evidence="2" type="ORF">LCGC14_3109040</name>
</gene>
<dbReference type="InterPro" id="IPR013096">
    <property type="entry name" value="Cupin_2"/>
</dbReference>
<dbReference type="InterPro" id="IPR011051">
    <property type="entry name" value="RmlC_Cupin_sf"/>
</dbReference>
<evidence type="ECO:0000259" key="1">
    <source>
        <dbReference type="Pfam" id="PF07883"/>
    </source>
</evidence>
<dbReference type="SUPFAM" id="SSF51182">
    <property type="entry name" value="RmlC-like cupins"/>
    <property type="match status" value="1"/>
</dbReference>
<reference evidence="2" key="1">
    <citation type="journal article" date="2015" name="Nature">
        <title>Complex archaea that bridge the gap between prokaryotes and eukaryotes.</title>
        <authorList>
            <person name="Spang A."/>
            <person name="Saw J.H."/>
            <person name="Jorgensen S.L."/>
            <person name="Zaremba-Niedzwiedzka K."/>
            <person name="Martijn J."/>
            <person name="Lind A.E."/>
            <person name="van Eijk R."/>
            <person name="Schleper C."/>
            <person name="Guy L."/>
            <person name="Ettema T.J."/>
        </authorList>
    </citation>
    <scope>NUCLEOTIDE SEQUENCE</scope>
</reference>
<dbReference type="EMBL" id="LAZR01067224">
    <property type="protein sequence ID" value="KKK52029.1"/>
    <property type="molecule type" value="Genomic_DNA"/>
</dbReference>
<proteinExistence type="predicted"/>
<accession>A0A0F8YD17</accession>
<feature type="domain" description="Cupin type-2" evidence="1">
    <location>
        <begin position="49"/>
        <end position="88"/>
    </location>
</feature>